<evidence type="ECO:0000313" key="2">
    <source>
        <dbReference type="Proteomes" id="UP000235826"/>
    </source>
</evidence>
<dbReference type="KEGG" id="fek:C1H87_18225"/>
<name>A0A2K9PU18_9FLAO</name>
<dbReference type="EMBL" id="CP025791">
    <property type="protein sequence ID" value="AUP80544.1"/>
    <property type="molecule type" value="Genomic_DNA"/>
</dbReference>
<dbReference type="Proteomes" id="UP000235826">
    <property type="component" value="Chromosome"/>
</dbReference>
<gene>
    <name evidence="1" type="ORF">C1H87_18225</name>
</gene>
<dbReference type="InterPro" id="IPR046713">
    <property type="entry name" value="DUF6786"/>
</dbReference>
<protein>
    <recommendedName>
        <fullName evidence="3">DUF4380 domain-containing protein</fullName>
    </recommendedName>
</protein>
<evidence type="ECO:0008006" key="3">
    <source>
        <dbReference type="Google" id="ProtNLM"/>
    </source>
</evidence>
<sequence length="368" mass="41527">MEDVELIAKKTKIIELLSDNGKGRIAIAPEIQGKVLTTTYGGKNGMGNGWLNTSAFQGEDLDVAGIGGEDRVWVGPLGSQHSFYFQQIKPLNEANWLVPPSLSSEPYKLKKVVLKEVIMSKEMTLTNFIGTEFKLEMLRKVMLLEKEEVESNLNITFDEKLDYVAYQSSHSVENKGDNIWKKETGLISIWSAGMFEGTDKSVVIIPVREKTSLDSIYQYLGPLDSNRLQLKNNTILFKADGKYRSKIGIPHTIAPSVYGCYSKDKNRLTIVQYRKTEEVMYSNSEVSVQENPYEGEIIPIYNNGNMDYTEANEATFFELESTSAFVELPPNRSIEHYHSVYHFSGEEDELNKLSEKLLGISLKACVLE</sequence>
<keyword evidence="2" id="KW-1185">Reference proteome</keyword>
<proteinExistence type="predicted"/>
<dbReference type="Pfam" id="PF20583">
    <property type="entry name" value="DUF6786"/>
    <property type="match status" value="1"/>
</dbReference>
<dbReference type="AlphaFoldDB" id="A0A2K9PU18"/>
<evidence type="ECO:0000313" key="1">
    <source>
        <dbReference type="EMBL" id="AUP80544.1"/>
    </source>
</evidence>
<organism evidence="1 2">
    <name type="scientific">Flavivirga eckloniae</name>
    <dbReference type="NCBI Taxonomy" id="1803846"/>
    <lineage>
        <taxon>Bacteria</taxon>
        <taxon>Pseudomonadati</taxon>
        <taxon>Bacteroidota</taxon>
        <taxon>Flavobacteriia</taxon>
        <taxon>Flavobacteriales</taxon>
        <taxon>Flavobacteriaceae</taxon>
        <taxon>Flavivirga</taxon>
    </lineage>
</organism>
<accession>A0A2K9PU18</accession>
<reference evidence="1 2" key="1">
    <citation type="submission" date="2018-01" db="EMBL/GenBank/DDBJ databases">
        <title>Complete genome sequence of Flavivirga eckloniae ECD14 isolated from seaweed Ecklonia cava.</title>
        <authorList>
            <person name="Lee J.H."/>
            <person name="Baik K.S."/>
            <person name="Seong C.N."/>
        </authorList>
    </citation>
    <scope>NUCLEOTIDE SEQUENCE [LARGE SCALE GENOMIC DNA]</scope>
    <source>
        <strain evidence="1 2">ECD14</strain>
    </source>
</reference>